<organism evidence="1">
    <name type="scientific">hydrothermal vent metagenome</name>
    <dbReference type="NCBI Taxonomy" id="652676"/>
    <lineage>
        <taxon>unclassified sequences</taxon>
        <taxon>metagenomes</taxon>
        <taxon>ecological metagenomes</taxon>
    </lineage>
</organism>
<reference evidence="1" key="1">
    <citation type="submission" date="2018-06" db="EMBL/GenBank/DDBJ databases">
        <authorList>
            <person name="Zhirakovskaya E."/>
        </authorList>
    </citation>
    <scope>NUCLEOTIDE SEQUENCE</scope>
</reference>
<dbReference type="EMBL" id="UOFL01000017">
    <property type="protein sequence ID" value="VAW71302.1"/>
    <property type="molecule type" value="Genomic_DNA"/>
</dbReference>
<accession>A0A3B0Y7G0</accession>
<sequence length="66" mass="7720">MIYEWKQIELEDLQSEVKCKLEVTPECIHGVCDSRYGPLHLINLEYILAHDDYSVQELTKKIKAQA</sequence>
<name>A0A3B0Y7G0_9ZZZZ</name>
<dbReference type="AlphaFoldDB" id="A0A3B0Y7G0"/>
<proteinExistence type="predicted"/>
<protein>
    <submittedName>
        <fullName evidence="1">Uncharacterized protein</fullName>
    </submittedName>
</protein>
<gene>
    <name evidence="1" type="ORF">MNBD_GAMMA12-2364</name>
</gene>
<evidence type="ECO:0000313" key="1">
    <source>
        <dbReference type="EMBL" id="VAW71302.1"/>
    </source>
</evidence>